<dbReference type="InterPro" id="IPR000626">
    <property type="entry name" value="Ubiquitin-like_dom"/>
</dbReference>
<dbReference type="Gene3D" id="3.10.20.90">
    <property type="entry name" value="Phosphatidylinositol 3-kinase Catalytic Subunit, Chain A, domain 1"/>
    <property type="match status" value="1"/>
</dbReference>
<proteinExistence type="predicted"/>
<dbReference type="VEuPathDB" id="FungiDB:TRICI_001419"/>
<dbReference type="InterPro" id="IPR003103">
    <property type="entry name" value="BAG_domain"/>
</dbReference>
<dbReference type="OrthoDB" id="417450at2759"/>
<dbReference type="Pfam" id="PF02179">
    <property type="entry name" value="BAG"/>
    <property type="match status" value="1"/>
</dbReference>
<evidence type="ECO:0000259" key="1">
    <source>
        <dbReference type="PROSITE" id="PS50053"/>
    </source>
</evidence>
<dbReference type="GO" id="GO:0051087">
    <property type="term" value="F:protein-folding chaperone binding"/>
    <property type="evidence" value="ECO:0007669"/>
    <property type="project" value="InterPro"/>
</dbReference>
<sequence length="209" mass="23820">MFKKLATSLGLTTPDPPPASVIAQLGKNCYKIEFEPEDYEDNNKGATVGFLRQKIAEATKHDPDTITLVYGGRKLNNDDAYLYDYGIKTDNKILVISGRKKPKKQPVKPKSGKERVDDVMDAVKSQIDEPLEKYVATPARDLEQDHDEHRRLSEMVLQKIIMLDDVDVSDDPDLRQYRRDAINRLHKLHESIDKAFNDKKKALQPATDE</sequence>
<keyword evidence="4" id="KW-1185">Reference proteome</keyword>
<dbReference type="AlphaFoldDB" id="A0A642VCL8"/>
<dbReference type="Pfam" id="PF00240">
    <property type="entry name" value="ubiquitin"/>
    <property type="match status" value="1"/>
</dbReference>
<evidence type="ECO:0000259" key="2">
    <source>
        <dbReference type="PROSITE" id="PS51035"/>
    </source>
</evidence>
<dbReference type="Gene3D" id="1.20.58.120">
    <property type="entry name" value="BAG domain"/>
    <property type="match status" value="1"/>
</dbReference>
<accession>A0A642VCL8</accession>
<organism evidence="3 4">
    <name type="scientific">Trichomonascus ciferrii</name>
    <dbReference type="NCBI Taxonomy" id="44093"/>
    <lineage>
        <taxon>Eukaryota</taxon>
        <taxon>Fungi</taxon>
        <taxon>Dikarya</taxon>
        <taxon>Ascomycota</taxon>
        <taxon>Saccharomycotina</taxon>
        <taxon>Dipodascomycetes</taxon>
        <taxon>Dipodascales</taxon>
        <taxon>Trichomonascaceae</taxon>
        <taxon>Trichomonascus</taxon>
        <taxon>Trichomonascus ciferrii complex</taxon>
    </lineage>
</organism>
<gene>
    <name evidence="3" type="ORF">TRICI_001419</name>
</gene>
<dbReference type="PROSITE" id="PS51035">
    <property type="entry name" value="BAG"/>
    <property type="match status" value="1"/>
</dbReference>
<dbReference type="SMART" id="SM00264">
    <property type="entry name" value="BAG"/>
    <property type="match status" value="1"/>
</dbReference>
<dbReference type="Proteomes" id="UP000761534">
    <property type="component" value="Unassembled WGS sequence"/>
</dbReference>
<dbReference type="EMBL" id="SWFS01000099">
    <property type="protein sequence ID" value="KAA8916424.1"/>
    <property type="molecule type" value="Genomic_DNA"/>
</dbReference>
<dbReference type="InterPro" id="IPR029071">
    <property type="entry name" value="Ubiquitin-like_domsf"/>
</dbReference>
<dbReference type="SUPFAM" id="SSF63491">
    <property type="entry name" value="BAG domain"/>
    <property type="match status" value="1"/>
</dbReference>
<reference evidence="3" key="1">
    <citation type="journal article" date="2019" name="G3 (Bethesda)">
        <title>Genome Assemblies of Two Rare Opportunistic Yeast Pathogens: Diutina rugosa (syn. Candida rugosa) and Trichomonascus ciferrii (syn. Candida ciferrii).</title>
        <authorList>
            <person name="Mixao V."/>
            <person name="Saus E."/>
            <person name="Hansen A.P."/>
            <person name="Lass-Florl C."/>
            <person name="Gabaldon T."/>
        </authorList>
    </citation>
    <scope>NUCLEOTIDE SEQUENCE</scope>
    <source>
        <strain evidence="3">CBS 4856</strain>
    </source>
</reference>
<feature type="domain" description="BAG" evidence="2">
    <location>
        <begin position="114"/>
        <end position="196"/>
    </location>
</feature>
<dbReference type="CDD" id="cd17039">
    <property type="entry name" value="Ubl_ubiquitin_like"/>
    <property type="match status" value="1"/>
</dbReference>
<name>A0A642VCL8_9ASCO</name>
<protein>
    <submittedName>
        <fullName evidence="3">Uncharacterized protein</fullName>
    </submittedName>
</protein>
<evidence type="ECO:0000313" key="3">
    <source>
        <dbReference type="EMBL" id="KAA8916424.1"/>
    </source>
</evidence>
<comment type="caution">
    <text evidence="3">The sequence shown here is derived from an EMBL/GenBank/DDBJ whole genome shotgun (WGS) entry which is preliminary data.</text>
</comment>
<dbReference type="InterPro" id="IPR036533">
    <property type="entry name" value="BAG_dom_sf"/>
</dbReference>
<dbReference type="SUPFAM" id="SSF54236">
    <property type="entry name" value="Ubiquitin-like"/>
    <property type="match status" value="1"/>
</dbReference>
<evidence type="ECO:0000313" key="4">
    <source>
        <dbReference type="Proteomes" id="UP000761534"/>
    </source>
</evidence>
<dbReference type="PROSITE" id="PS50053">
    <property type="entry name" value="UBIQUITIN_2"/>
    <property type="match status" value="1"/>
</dbReference>
<feature type="domain" description="Ubiquitin-like" evidence="1">
    <location>
        <begin position="47"/>
        <end position="102"/>
    </location>
</feature>